<sequence length="473" mass="56116">MADQSELDQLATAELLRLQRQHRSLQLDLRGLLEEKAKRLKKQNHMINVLQVEHQTLKEEIKTLEGGTHARKNSNKEKHLGTLQRQQTDLQRVLQNERTNLWELEGHIRKMEKEIDALRRNEVPDNCYKDTICKVQKSVVKLENRLDVVNKKCSDVLTENSKMRDQINHMLQDRANFNDMWQSMVTQFNEGKKFIMDLIDQSTLAFDQREELCNKLSVLKDRNENDKVMHIQEMREMQRRLEHDAKLQKFFDIKGQKRTNPELEQRELDKKQNQKETFERQLFEYKEIIEKIKQLYGEDDAERLVAQFKRQEDENFALFNYVNELSHEVEVLNDSTQELQEEIERQKSEQTEKELKLKTEALDYLSAERLRIEQLAKETGEKKQNLSLRLQELLKGIEDIFRQLACDNAPILNVLSSKTFLTVHNVKLFIGVIERRVNLIISTINIEDNSNRILAKKDRVPKFNIRESAKTKN</sequence>
<dbReference type="EMBL" id="CH964272">
    <property type="protein sequence ID" value="EDW83897.1"/>
    <property type="molecule type" value="Genomic_DNA"/>
</dbReference>
<keyword evidence="1 2" id="KW-0175">Coiled coil</keyword>
<evidence type="ECO:0000313" key="4">
    <source>
        <dbReference type="EMBL" id="EDW83897.1"/>
    </source>
</evidence>
<reference evidence="4 5" key="1">
    <citation type="journal article" date="2007" name="Nature">
        <title>Evolution of genes and genomes on the Drosophila phylogeny.</title>
        <authorList>
            <consortium name="Drosophila 12 Genomes Consortium"/>
            <person name="Clark A.G."/>
            <person name="Eisen M.B."/>
            <person name="Smith D.R."/>
            <person name="Bergman C.M."/>
            <person name="Oliver B."/>
            <person name="Markow T.A."/>
            <person name="Kaufman T.C."/>
            <person name="Kellis M."/>
            <person name="Gelbart W."/>
            <person name="Iyer V.N."/>
            <person name="Pollard D.A."/>
            <person name="Sackton T.B."/>
            <person name="Larracuente A.M."/>
            <person name="Singh N.D."/>
            <person name="Abad J.P."/>
            <person name="Abt D.N."/>
            <person name="Adryan B."/>
            <person name="Aguade M."/>
            <person name="Akashi H."/>
            <person name="Anderson W.W."/>
            <person name="Aquadro C.F."/>
            <person name="Ardell D.H."/>
            <person name="Arguello R."/>
            <person name="Artieri C.G."/>
            <person name="Barbash D.A."/>
            <person name="Barker D."/>
            <person name="Barsanti P."/>
            <person name="Batterham P."/>
            <person name="Batzoglou S."/>
            <person name="Begun D."/>
            <person name="Bhutkar A."/>
            <person name="Blanco E."/>
            <person name="Bosak S.A."/>
            <person name="Bradley R.K."/>
            <person name="Brand A.D."/>
            <person name="Brent M.R."/>
            <person name="Brooks A.N."/>
            <person name="Brown R.H."/>
            <person name="Butlin R.K."/>
            <person name="Caggese C."/>
            <person name="Calvi B.R."/>
            <person name="Bernardo de Carvalho A."/>
            <person name="Caspi A."/>
            <person name="Castrezana S."/>
            <person name="Celniker S.E."/>
            <person name="Chang J.L."/>
            <person name="Chapple C."/>
            <person name="Chatterji S."/>
            <person name="Chinwalla A."/>
            <person name="Civetta A."/>
            <person name="Clifton S.W."/>
            <person name="Comeron J.M."/>
            <person name="Costello J.C."/>
            <person name="Coyne J.A."/>
            <person name="Daub J."/>
            <person name="David R.G."/>
            <person name="Delcher A.L."/>
            <person name="Delehaunty K."/>
            <person name="Do C.B."/>
            <person name="Ebling H."/>
            <person name="Edwards K."/>
            <person name="Eickbush T."/>
            <person name="Evans J.D."/>
            <person name="Filipski A."/>
            <person name="Findeiss S."/>
            <person name="Freyhult E."/>
            <person name="Fulton L."/>
            <person name="Fulton R."/>
            <person name="Garcia A.C."/>
            <person name="Gardiner A."/>
            <person name="Garfield D.A."/>
            <person name="Garvin B.E."/>
            <person name="Gibson G."/>
            <person name="Gilbert D."/>
            <person name="Gnerre S."/>
            <person name="Godfrey J."/>
            <person name="Good R."/>
            <person name="Gotea V."/>
            <person name="Gravely B."/>
            <person name="Greenberg A.J."/>
            <person name="Griffiths-Jones S."/>
            <person name="Gross S."/>
            <person name="Guigo R."/>
            <person name="Gustafson E.A."/>
            <person name="Haerty W."/>
            <person name="Hahn M.W."/>
            <person name="Halligan D.L."/>
            <person name="Halpern A.L."/>
            <person name="Halter G.M."/>
            <person name="Han M.V."/>
            <person name="Heger A."/>
            <person name="Hillier L."/>
            <person name="Hinrichs A.S."/>
            <person name="Holmes I."/>
            <person name="Hoskins R.A."/>
            <person name="Hubisz M.J."/>
            <person name="Hultmark D."/>
            <person name="Huntley M.A."/>
            <person name="Jaffe D.B."/>
            <person name="Jagadeeshan S."/>
            <person name="Jeck W.R."/>
            <person name="Johnson J."/>
            <person name="Jones C.D."/>
            <person name="Jordan W.C."/>
            <person name="Karpen G.H."/>
            <person name="Kataoka E."/>
            <person name="Keightley P.D."/>
            <person name="Kheradpour P."/>
            <person name="Kirkness E.F."/>
            <person name="Koerich L.B."/>
            <person name="Kristiansen K."/>
            <person name="Kudrna D."/>
            <person name="Kulathinal R.J."/>
            <person name="Kumar S."/>
            <person name="Kwok R."/>
            <person name="Lander E."/>
            <person name="Langley C.H."/>
            <person name="Lapoint R."/>
            <person name="Lazzaro B.P."/>
            <person name="Lee S.J."/>
            <person name="Levesque L."/>
            <person name="Li R."/>
            <person name="Lin C.F."/>
            <person name="Lin M.F."/>
            <person name="Lindblad-Toh K."/>
            <person name="Llopart A."/>
            <person name="Long M."/>
            <person name="Low L."/>
            <person name="Lozovsky E."/>
            <person name="Lu J."/>
            <person name="Luo M."/>
            <person name="Machado C.A."/>
            <person name="Makalowski W."/>
            <person name="Marzo M."/>
            <person name="Matsuda M."/>
            <person name="Matzkin L."/>
            <person name="McAllister B."/>
            <person name="McBride C.S."/>
            <person name="McKernan B."/>
            <person name="McKernan K."/>
            <person name="Mendez-Lago M."/>
            <person name="Minx P."/>
            <person name="Mollenhauer M.U."/>
            <person name="Montooth K."/>
            <person name="Mount S.M."/>
            <person name="Mu X."/>
            <person name="Myers E."/>
            <person name="Negre B."/>
            <person name="Newfeld S."/>
            <person name="Nielsen R."/>
            <person name="Noor M.A."/>
            <person name="O'Grady P."/>
            <person name="Pachter L."/>
            <person name="Papaceit M."/>
            <person name="Parisi M.J."/>
            <person name="Parisi M."/>
            <person name="Parts L."/>
            <person name="Pedersen J.S."/>
            <person name="Pesole G."/>
            <person name="Phillippy A.M."/>
            <person name="Ponting C.P."/>
            <person name="Pop M."/>
            <person name="Porcelli D."/>
            <person name="Powell J.R."/>
            <person name="Prohaska S."/>
            <person name="Pruitt K."/>
            <person name="Puig M."/>
            <person name="Quesneville H."/>
            <person name="Ram K.R."/>
            <person name="Rand D."/>
            <person name="Rasmussen M.D."/>
            <person name="Reed L.K."/>
            <person name="Reenan R."/>
            <person name="Reily A."/>
            <person name="Remington K.A."/>
            <person name="Rieger T.T."/>
            <person name="Ritchie M.G."/>
            <person name="Robin C."/>
            <person name="Rogers Y.H."/>
            <person name="Rohde C."/>
            <person name="Rozas J."/>
            <person name="Rubenfield M.J."/>
            <person name="Ruiz A."/>
            <person name="Russo S."/>
            <person name="Salzberg S.L."/>
            <person name="Sanchez-Gracia A."/>
            <person name="Saranga D.J."/>
            <person name="Sato H."/>
            <person name="Schaeffer S.W."/>
            <person name="Schatz M.C."/>
            <person name="Schlenke T."/>
            <person name="Schwartz R."/>
            <person name="Segarra C."/>
            <person name="Singh R.S."/>
            <person name="Sirot L."/>
            <person name="Sirota M."/>
            <person name="Sisneros N.B."/>
            <person name="Smith C.D."/>
            <person name="Smith T.F."/>
            <person name="Spieth J."/>
            <person name="Stage D.E."/>
            <person name="Stark A."/>
            <person name="Stephan W."/>
            <person name="Strausberg R.L."/>
            <person name="Strempel S."/>
            <person name="Sturgill D."/>
            <person name="Sutton G."/>
            <person name="Sutton G.G."/>
            <person name="Tao W."/>
            <person name="Teichmann S."/>
            <person name="Tobari Y.N."/>
            <person name="Tomimura Y."/>
            <person name="Tsolas J.M."/>
            <person name="Valente V.L."/>
            <person name="Venter E."/>
            <person name="Venter J.C."/>
            <person name="Vicario S."/>
            <person name="Vieira F.G."/>
            <person name="Vilella A.J."/>
            <person name="Villasante A."/>
            <person name="Walenz B."/>
            <person name="Wang J."/>
            <person name="Wasserman M."/>
            <person name="Watts T."/>
            <person name="Wilson D."/>
            <person name="Wilson R.K."/>
            <person name="Wing R.A."/>
            <person name="Wolfner M.F."/>
            <person name="Wong A."/>
            <person name="Wong G.K."/>
            <person name="Wu C.I."/>
            <person name="Wu G."/>
            <person name="Yamamoto D."/>
            <person name="Yang H.P."/>
            <person name="Yang S.P."/>
            <person name="Yorke J.A."/>
            <person name="Yoshida K."/>
            <person name="Zdobnov E."/>
            <person name="Zhang P."/>
            <person name="Zhang Y."/>
            <person name="Zimin A.V."/>
            <person name="Baldwin J."/>
            <person name="Abdouelleil A."/>
            <person name="Abdulkadir J."/>
            <person name="Abebe A."/>
            <person name="Abera B."/>
            <person name="Abreu J."/>
            <person name="Acer S.C."/>
            <person name="Aftuck L."/>
            <person name="Alexander A."/>
            <person name="An P."/>
            <person name="Anderson E."/>
            <person name="Anderson S."/>
            <person name="Arachi H."/>
            <person name="Azer M."/>
            <person name="Bachantsang P."/>
            <person name="Barry A."/>
            <person name="Bayul T."/>
            <person name="Berlin A."/>
            <person name="Bessette D."/>
            <person name="Bloom T."/>
            <person name="Blye J."/>
            <person name="Boguslavskiy L."/>
            <person name="Bonnet C."/>
            <person name="Boukhgalter B."/>
            <person name="Bourzgui I."/>
            <person name="Brown A."/>
            <person name="Cahill P."/>
            <person name="Channer S."/>
            <person name="Cheshatsang Y."/>
            <person name="Chuda L."/>
            <person name="Citroen M."/>
            <person name="Collymore A."/>
            <person name="Cooke P."/>
            <person name="Costello M."/>
            <person name="D'Aco K."/>
            <person name="Daza R."/>
            <person name="De Haan G."/>
            <person name="DeGray S."/>
            <person name="DeMaso C."/>
            <person name="Dhargay N."/>
            <person name="Dooley K."/>
            <person name="Dooley E."/>
            <person name="Doricent M."/>
            <person name="Dorje P."/>
            <person name="Dorjee K."/>
            <person name="Dupes A."/>
            <person name="Elong R."/>
            <person name="Falk J."/>
            <person name="Farina A."/>
            <person name="Faro S."/>
            <person name="Ferguson D."/>
            <person name="Fisher S."/>
            <person name="Foley C.D."/>
            <person name="Franke A."/>
            <person name="Friedrich D."/>
            <person name="Gadbois L."/>
            <person name="Gearin G."/>
            <person name="Gearin C.R."/>
            <person name="Giannoukos G."/>
            <person name="Goode T."/>
            <person name="Graham J."/>
            <person name="Grandbois E."/>
            <person name="Grewal S."/>
            <person name="Gyaltsen K."/>
            <person name="Hafez N."/>
            <person name="Hagos B."/>
            <person name="Hall J."/>
            <person name="Henson C."/>
            <person name="Hollinger A."/>
            <person name="Honan T."/>
            <person name="Huard M.D."/>
            <person name="Hughes L."/>
            <person name="Hurhula B."/>
            <person name="Husby M.E."/>
            <person name="Kamat A."/>
            <person name="Kanga B."/>
            <person name="Kashin S."/>
            <person name="Khazanovich D."/>
            <person name="Kisner P."/>
            <person name="Lance K."/>
            <person name="Lara M."/>
            <person name="Lee W."/>
            <person name="Lennon N."/>
            <person name="Letendre F."/>
            <person name="LeVine R."/>
            <person name="Lipovsky A."/>
            <person name="Liu X."/>
            <person name="Liu J."/>
            <person name="Liu S."/>
            <person name="Lokyitsang T."/>
            <person name="Lokyitsang Y."/>
            <person name="Lubonja R."/>
            <person name="Lui A."/>
            <person name="MacDonald P."/>
            <person name="Magnisalis V."/>
            <person name="Maru K."/>
            <person name="Matthews C."/>
            <person name="McCusker W."/>
            <person name="McDonough S."/>
            <person name="Mehta T."/>
            <person name="Meldrim J."/>
            <person name="Meneus L."/>
            <person name="Mihai O."/>
            <person name="Mihalev A."/>
            <person name="Mihova T."/>
            <person name="Mittelman R."/>
            <person name="Mlenga V."/>
            <person name="Montmayeur A."/>
            <person name="Mulrain L."/>
            <person name="Navidi A."/>
            <person name="Naylor J."/>
            <person name="Negash T."/>
            <person name="Nguyen T."/>
            <person name="Nguyen N."/>
            <person name="Nicol R."/>
            <person name="Norbu C."/>
            <person name="Norbu N."/>
            <person name="Novod N."/>
            <person name="O'Neill B."/>
            <person name="Osman S."/>
            <person name="Markiewicz E."/>
            <person name="Oyono O.L."/>
            <person name="Patti C."/>
            <person name="Phunkhang P."/>
            <person name="Pierre F."/>
            <person name="Priest M."/>
            <person name="Raghuraman S."/>
            <person name="Rege F."/>
            <person name="Reyes R."/>
            <person name="Rise C."/>
            <person name="Rogov P."/>
            <person name="Ross K."/>
            <person name="Ryan E."/>
            <person name="Settipalli S."/>
            <person name="Shea T."/>
            <person name="Sherpa N."/>
            <person name="Shi L."/>
            <person name="Shih D."/>
            <person name="Sparrow T."/>
            <person name="Spaulding J."/>
            <person name="Stalker J."/>
            <person name="Stange-Thomann N."/>
            <person name="Stavropoulos S."/>
            <person name="Stone C."/>
            <person name="Strader C."/>
            <person name="Tesfaye S."/>
            <person name="Thomson T."/>
            <person name="Thoulutsang Y."/>
            <person name="Thoulutsang D."/>
            <person name="Topham K."/>
            <person name="Topping I."/>
            <person name="Tsamla T."/>
            <person name="Vassiliev H."/>
            <person name="Vo A."/>
            <person name="Wangchuk T."/>
            <person name="Wangdi T."/>
            <person name="Weiand M."/>
            <person name="Wilkinson J."/>
            <person name="Wilson A."/>
            <person name="Yadav S."/>
            <person name="Young G."/>
            <person name="Yu Q."/>
            <person name="Zembek L."/>
            <person name="Zhong D."/>
            <person name="Zimmer A."/>
            <person name="Zwirko Z."/>
            <person name="Jaffe D.B."/>
            <person name="Alvarez P."/>
            <person name="Brockman W."/>
            <person name="Butler J."/>
            <person name="Chin C."/>
            <person name="Gnerre S."/>
            <person name="Grabherr M."/>
            <person name="Kleber M."/>
            <person name="Mauceli E."/>
            <person name="MacCallum I."/>
        </authorList>
    </citation>
    <scope>NUCLEOTIDE SEQUENCE [LARGE SCALE GENOMIC DNA]</scope>
    <source>
        <strain evidence="5">Tucson 14030-0811.24</strain>
    </source>
</reference>
<evidence type="ECO:0000256" key="1">
    <source>
        <dbReference type="ARBA" id="ARBA00023054"/>
    </source>
</evidence>
<evidence type="ECO:0000313" key="5">
    <source>
        <dbReference type="Proteomes" id="UP000007798"/>
    </source>
</evidence>
<proteinExistence type="predicted"/>
<dbReference type="InterPro" id="IPR051876">
    <property type="entry name" value="ODA-DC/CCD"/>
</dbReference>
<feature type="coiled-coil region" evidence="2">
    <location>
        <begin position="322"/>
        <end position="356"/>
    </location>
</feature>
<dbReference type="OrthoDB" id="6766775at2759"/>
<feature type="coiled-coil region" evidence="2">
    <location>
        <begin position="15"/>
        <end position="67"/>
    </location>
</feature>
<organism evidence="4 5">
    <name type="scientific">Drosophila willistoni</name>
    <name type="common">Fruit fly</name>
    <dbReference type="NCBI Taxonomy" id="7260"/>
    <lineage>
        <taxon>Eukaryota</taxon>
        <taxon>Metazoa</taxon>
        <taxon>Ecdysozoa</taxon>
        <taxon>Arthropoda</taxon>
        <taxon>Hexapoda</taxon>
        <taxon>Insecta</taxon>
        <taxon>Pterygota</taxon>
        <taxon>Neoptera</taxon>
        <taxon>Endopterygota</taxon>
        <taxon>Diptera</taxon>
        <taxon>Brachycera</taxon>
        <taxon>Muscomorpha</taxon>
        <taxon>Ephydroidea</taxon>
        <taxon>Drosophilidae</taxon>
        <taxon>Drosophila</taxon>
        <taxon>Sophophora</taxon>
    </lineage>
</organism>
<name>B4NJH3_DROWI</name>
<dbReference type="FunCoup" id="B4NJH3">
    <property type="interactions" value="8"/>
</dbReference>
<dbReference type="PhylomeDB" id="B4NJH3"/>
<dbReference type="AlphaFoldDB" id="B4NJH3"/>
<feature type="coiled-coil region" evidence="2">
    <location>
        <begin position="94"/>
        <end position="121"/>
    </location>
</feature>
<dbReference type="PANTHER" id="PTHR21694">
    <property type="entry name" value="COILED-COIL DOMAIN-CONTAINING PROTEIN 63"/>
    <property type="match status" value="1"/>
</dbReference>
<dbReference type="Proteomes" id="UP000007798">
    <property type="component" value="Unassembled WGS sequence"/>
</dbReference>
<feature type="domain" description="ODAD1 central coiled coil region" evidence="3">
    <location>
        <begin position="136"/>
        <end position="416"/>
    </location>
</feature>
<dbReference type="eggNOG" id="ENOG502QSIU">
    <property type="taxonomic scope" value="Eukaryota"/>
</dbReference>
<dbReference type="HOGENOM" id="CLU_027546_1_1_1"/>
<protein>
    <recommendedName>
        <fullName evidence="3">ODAD1 central coiled coil region domain-containing protein</fullName>
    </recommendedName>
</protein>
<dbReference type="SMR" id="B4NJH3"/>
<dbReference type="OMA" id="CYKDTIC"/>
<dbReference type="KEGG" id="dwi:6651137"/>
<keyword evidence="5" id="KW-1185">Reference proteome</keyword>
<dbReference type="Pfam" id="PF21773">
    <property type="entry name" value="ODAD1_CC"/>
    <property type="match status" value="1"/>
</dbReference>
<gene>
    <name evidence="4" type="primary">Dwil\GK13857</name>
    <name evidence="4" type="ORF">Dwil_GK13857</name>
</gene>
<accession>B4NJH3</accession>
<dbReference type="InterPro" id="IPR049258">
    <property type="entry name" value="ODAD1_CC"/>
</dbReference>
<dbReference type="STRING" id="7260.B4NJH3"/>
<evidence type="ECO:0000259" key="3">
    <source>
        <dbReference type="Pfam" id="PF21773"/>
    </source>
</evidence>
<evidence type="ECO:0000256" key="2">
    <source>
        <dbReference type="SAM" id="Coils"/>
    </source>
</evidence>
<dbReference type="PANTHER" id="PTHR21694:SF18">
    <property type="entry name" value="COILED-COIL DOMAIN-CONTAINING PROTEIN 63"/>
    <property type="match status" value="1"/>
</dbReference>
<dbReference type="InParanoid" id="B4NJH3"/>